<dbReference type="InterPro" id="IPR002553">
    <property type="entry name" value="Clathrin/coatomer_adapt-like_N"/>
</dbReference>
<evidence type="ECO:0000259" key="7">
    <source>
        <dbReference type="Pfam" id="PF01602"/>
    </source>
</evidence>
<evidence type="ECO:0000313" key="9">
    <source>
        <dbReference type="EMBL" id="PIO36754.1"/>
    </source>
</evidence>
<dbReference type="Proteomes" id="UP000228934">
    <property type="component" value="Unassembled WGS sequence"/>
</dbReference>
<dbReference type="OrthoDB" id="413467at2759"/>
<evidence type="ECO:0000256" key="5">
    <source>
        <dbReference type="ARBA" id="ARBA00029433"/>
    </source>
</evidence>
<dbReference type="AlphaFoldDB" id="A0A2G9S9K1"/>
<dbReference type="GO" id="GO:0006886">
    <property type="term" value="P:intracellular protein transport"/>
    <property type="evidence" value="ECO:0007669"/>
    <property type="project" value="InterPro"/>
</dbReference>
<dbReference type="SUPFAM" id="SSF49348">
    <property type="entry name" value="Clathrin adaptor appendage domain"/>
    <property type="match status" value="1"/>
</dbReference>
<dbReference type="EMBL" id="KV926285">
    <property type="protein sequence ID" value="PIO36754.1"/>
    <property type="molecule type" value="Genomic_DNA"/>
</dbReference>
<keyword evidence="2" id="KW-0813">Transport</keyword>
<keyword evidence="3" id="KW-0653">Protein transport</keyword>
<name>A0A2G9S9K1_AQUCT</name>
<feature type="domain" description="Clathrin adaptor alpha/beta/gamma-adaptin appendage Ig-like subdomain" evidence="8">
    <location>
        <begin position="400"/>
        <end position="451"/>
    </location>
</feature>
<dbReference type="Gene3D" id="1.25.10.10">
    <property type="entry name" value="Leucine-rich Repeat Variant"/>
    <property type="match status" value="1"/>
</dbReference>
<accession>A0A2G9S9K1</accession>
<gene>
    <name evidence="9" type="ORF">AB205_0159170</name>
</gene>
<dbReference type="Gene3D" id="2.60.40.1230">
    <property type="match status" value="1"/>
</dbReference>
<evidence type="ECO:0000259" key="8">
    <source>
        <dbReference type="Pfam" id="PF02883"/>
    </source>
</evidence>
<dbReference type="PANTHER" id="PTHR22780">
    <property type="entry name" value="ADAPTIN, ALPHA/GAMMA/EPSILON"/>
    <property type="match status" value="1"/>
</dbReference>
<dbReference type="InterPro" id="IPR008152">
    <property type="entry name" value="Clathrin_a/b/g-adaptin_app_Ig"/>
</dbReference>
<comment type="subcellular location">
    <subcellularLocation>
        <location evidence="5">Endomembrane system</location>
        <topology evidence="5">Peripheral membrane protein</topology>
        <orientation evidence="5">Cytoplasmic side</orientation>
    </subcellularLocation>
</comment>
<dbReference type="GO" id="GO:0030117">
    <property type="term" value="C:membrane coat"/>
    <property type="evidence" value="ECO:0007669"/>
    <property type="project" value="InterPro"/>
</dbReference>
<keyword evidence="4" id="KW-0472">Membrane</keyword>
<feature type="compositionally biased region" description="Polar residues" evidence="6">
    <location>
        <begin position="176"/>
        <end position="186"/>
    </location>
</feature>
<evidence type="ECO:0000256" key="1">
    <source>
        <dbReference type="ARBA" id="ARBA00006613"/>
    </source>
</evidence>
<evidence type="ECO:0000256" key="6">
    <source>
        <dbReference type="SAM" id="MobiDB-lite"/>
    </source>
</evidence>
<evidence type="ECO:0000256" key="3">
    <source>
        <dbReference type="ARBA" id="ARBA00022927"/>
    </source>
</evidence>
<proteinExistence type="inferred from homology"/>
<feature type="region of interest" description="Disordered" evidence="6">
    <location>
        <begin position="147"/>
        <end position="196"/>
    </location>
</feature>
<keyword evidence="10" id="KW-1185">Reference proteome</keyword>
<evidence type="ECO:0000256" key="4">
    <source>
        <dbReference type="ARBA" id="ARBA00023136"/>
    </source>
</evidence>
<protein>
    <submittedName>
        <fullName evidence="9">Uncharacterized protein</fullName>
    </submittedName>
</protein>
<dbReference type="GO" id="GO:0016192">
    <property type="term" value="P:vesicle-mediated transport"/>
    <property type="evidence" value="ECO:0007669"/>
    <property type="project" value="InterPro"/>
</dbReference>
<dbReference type="Pfam" id="PF01602">
    <property type="entry name" value="Adaptin_N"/>
    <property type="match status" value="1"/>
</dbReference>
<dbReference type="InterPro" id="IPR050840">
    <property type="entry name" value="Adaptor_Complx_Large_Subunit"/>
</dbReference>
<dbReference type="InterPro" id="IPR011989">
    <property type="entry name" value="ARM-like"/>
</dbReference>
<comment type="similarity">
    <text evidence="1">Belongs to the adaptor complexes large subunit family.</text>
</comment>
<dbReference type="GO" id="GO:0012505">
    <property type="term" value="C:endomembrane system"/>
    <property type="evidence" value="ECO:0007669"/>
    <property type="project" value="UniProtKB-SubCell"/>
</dbReference>
<sequence>MSQQHGAAVVAALRAPSPSGGPSYDVHPEREPCRPTVLKVAVLAEKYAVDYSWYVDTILNLIRIAGDYVSEEVWYRVIQIVINRDDVQGYAAKTVFEADPIGTPIVLYGAGDVSGHVSTDTCRHPATVLEEMPPFPERESSILAKLKKKKGPGAVSELEEGKKDPNAEINGGVEPTPSTARSSWPTTPHFGGEEDVSGSATCYLFARELLLRLLRRIVATGVHSIIPEMGPFGLGMPTVCAWSPAFLVDCLSGRIYGPRAVLPSCLRVTGFNGLAVLSQVAPIPTPIYGGGLAGMRFEYHRGPGVSLGGRLQHPLVSRSLSTPSPSADLLGLRSAPVTGSAAPSAGNLLVDVFSDSPSATASVAPGTDENFLSSGSTVSEDPALPIAEADELLNKFVCKNNGVLFENQLLQIGVKSEFRQNLGRMYLFYGNKTSVQFQSFTPTVSYPGELQNHILLHFI</sequence>
<evidence type="ECO:0000313" key="10">
    <source>
        <dbReference type="Proteomes" id="UP000228934"/>
    </source>
</evidence>
<dbReference type="Pfam" id="PF02883">
    <property type="entry name" value="Alpha_adaptinC2"/>
    <property type="match status" value="1"/>
</dbReference>
<reference evidence="10" key="1">
    <citation type="journal article" date="2017" name="Nat. Commun.">
        <title>The North American bullfrog draft genome provides insight into hormonal regulation of long noncoding RNA.</title>
        <authorList>
            <person name="Hammond S.A."/>
            <person name="Warren R.L."/>
            <person name="Vandervalk B.P."/>
            <person name="Kucuk E."/>
            <person name="Khan H."/>
            <person name="Gibb E.A."/>
            <person name="Pandoh P."/>
            <person name="Kirk H."/>
            <person name="Zhao Y."/>
            <person name="Jones M."/>
            <person name="Mungall A.J."/>
            <person name="Coope R."/>
            <person name="Pleasance S."/>
            <person name="Moore R.A."/>
            <person name="Holt R.A."/>
            <person name="Round J.M."/>
            <person name="Ohora S."/>
            <person name="Walle B.V."/>
            <person name="Veldhoen N."/>
            <person name="Helbing C.C."/>
            <person name="Birol I."/>
        </authorList>
    </citation>
    <scope>NUCLEOTIDE SEQUENCE [LARGE SCALE GENOMIC DNA]</scope>
</reference>
<evidence type="ECO:0000256" key="2">
    <source>
        <dbReference type="ARBA" id="ARBA00022448"/>
    </source>
</evidence>
<feature type="domain" description="Clathrin/coatomer adaptor adaptin-like N-terminal" evidence="7">
    <location>
        <begin position="35"/>
        <end position="98"/>
    </location>
</feature>
<organism evidence="9 10">
    <name type="scientific">Aquarana catesbeiana</name>
    <name type="common">American bullfrog</name>
    <name type="synonym">Rana catesbeiana</name>
    <dbReference type="NCBI Taxonomy" id="8400"/>
    <lineage>
        <taxon>Eukaryota</taxon>
        <taxon>Metazoa</taxon>
        <taxon>Chordata</taxon>
        <taxon>Craniata</taxon>
        <taxon>Vertebrata</taxon>
        <taxon>Euteleostomi</taxon>
        <taxon>Amphibia</taxon>
        <taxon>Batrachia</taxon>
        <taxon>Anura</taxon>
        <taxon>Neobatrachia</taxon>
        <taxon>Ranoidea</taxon>
        <taxon>Ranidae</taxon>
        <taxon>Aquarana</taxon>
    </lineage>
</organism>
<dbReference type="InterPro" id="IPR013041">
    <property type="entry name" value="Clathrin_app_Ig-like_sf"/>
</dbReference>